<dbReference type="InterPro" id="IPR036249">
    <property type="entry name" value="Thioredoxin-like_sf"/>
</dbReference>
<name>A0A1E3QVU1_9ASCO</name>
<dbReference type="AlphaFoldDB" id="A0A1E3QVU1"/>
<feature type="non-terminal residue" evidence="2">
    <location>
        <position position="106"/>
    </location>
</feature>
<dbReference type="PANTHER" id="PTHR33558">
    <property type="entry name" value="GLUTAREDOXIN-LIKE PROTEIN C5ORF63 HOMOLOG"/>
    <property type="match status" value="1"/>
</dbReference>
<accession>A0A1E3QVU1</accession>
<dbReference type="OrthoDB" id="429967at2759"/>
<evidence type="ECO:0000313" key="2">
    <source>
        <dbReference type="EMBL" id="ODQ81773.1"/>
    </source>
</evidence>
<dbReference type="PANTHER" id="PTHR33558:SF1">
    <property type="entry name" value="GLUTAREDOXIN-LIKE PROTEIN C5ORF63 HOMOLOG"/>
    <property type="match status" value="1"/>
</dbReference>
<gene>
    <name evidence="2" type="ORF">BABINDRAFT_20016</name>
</gene>
<dbReference type="RefSeq" id="XP_018987101.1">
    <property type="nucleotide sequence ID" value="XM_019131232.1"/>
</dbReference>
<sequence length="106" mass="12278">CTTLTRTFVTSSAAWKQNLTLYTKDGCGLCDNAKKVLEDVFANGNVQNQQDVEYVQVDITKPENKEWWDAYCFDIPVVHINKKDQTKPVKFMHYLFEDKIVEALNK</sequence>
<comment type="similarity">
    <text evidence="1">Belongs to the glutaredoxin family.</text>
</comment>
<keyword evidence="3" id="KW-1185">Reference proteome</keyword>
<reference evidence="3" key="1">
    <citation type="submission" date="2016-05" db="EMBL/GenBank/DDBJ databases">
        <title>Comparative genomics of biotechnologically important yeasts.</title>
        <authorList>
            <consortium name="DOE Joint Genome Institute"/>
            <person name="Riley R."/>
            <person name="Haridas S."/>
            <person name="Wolfe K.H."/>
            <person name="Lopes M.R."/>
            <person name="Hittinger C.T."/>
            <person name="Goker M."/>
            <person name="Salamov A."/>
            <person name="Wisecaver J."/>
            <person name="Long T.M."/>
            <person name="Aerts A.L."/>
            <person name="Barry K."/>
            <person name="Choi C."/>
            <person name="Clum A."/>
            <person name="Coughlan A.Y."/>
            <person name="Deshpande S."/>
            <person name="Douglass A.P."/>
            <person name="Hanson S.J."/>
            <person name="Klenk H.-P."/>
            <person name="Labutti K."/>
            <person name="Lapidus A."/>
            <person name="Lindquist E."/>
            <person name="Lipzen A."/>
            <person name="Meier-Kolthoff J.P."/>
            <person name="Ohm R.A."/>
            <person name="Otillar R.P."/>
            <person name="Pangilinan J."/>
            <person name="Peng Y."/>
            <person name="Rokas A."/>
            <person name="Rosa C.A."/>
            <person name="Scheuner C."/>
            <person name="Sibirny A.A."/>
            <person name="Slot J.C."/>
            <person name="Stielow J.B."/>
            <person name="Sun H."/>
            <person name="Kurtzman C.P."/>
            <person name="Blackwell M."/>
            <person name="Grigoriev I.V."/>
            <person name="Jeffries T.W."/>
        </authorList>
    </citation>
    <scope>NUCLEOTIDE SEQUENCE [LARGE SCALE GENOMIC DNA]</scope>
    <source>
        <strain evidence="3">NRRL Y-12698</strain>
    </source>
</reference>
<dbReference type="GeneID" id="30149085"/>
<dbReference type="EMBL" id="KV454427">
    <property type="protein sequence ID" value="ODQ81773.1"/>
    <property type="molecule type" value="Genomic_DNA"/>
</dbReference>
<protein>
    <recommendedName>
        <fullName evidence="1">Glutaredoxin-like protein</fullName>
    </recommendedName>
</protein>
<evidence type="ECO:0000256" key="1">
    <source>
        <dbReference type="RuleBase" id="RU363082"/>
    </source>
</evidence>
<keyword evidence="1" id="KW-0813">Transport</keyword>
<organism evidence="2 3">
    <name type="scientific">Babjeviella inositovora NRRL Y-12698</name>
    <dbReference type="NCBI Taxonomy" id="984486"/>
    <lineage>
        <taxon>Eukaryota</taxon>
        <taxon>Fungi</taxon>
        <taxon>Dikarya</taxon>
        <taxon>Ascomycota</taxon>
        <taxon>Saccharomycotina</taxon>
        <taxon>Pichiomycetes</taxon>
        <taxon>Serinales incertae sedis</taxon>
        <taxon>Babjeviella</taxon>
    </lineage>
</organism>
<keyword evidence="1" id="KW-0249">Electron transport</keyword>
<evidence type="ECO:0000313" key="3">
    <source>
        <dbReference type="Proteomes" id="UP000094336"/>
    </source>
</evidence>
<dbReference type="Pfam" id="PF05768">
    <property type="entry name" value="Glrx-like"/>
    <property type="match status" value="1"/>
</dbReference>
<dbReference type="InterPro" id="IPR052565">
    <property type="entry name" value="Glutaredoxin-like_YDR286C"/>
</dbReference>
<dbReference type="SUPFAM" id="SSF52833">
    <property type="entry name" value="Thioredoxin-like"/>
    <property type="match status" value="1"/>
</dbReference>
<dbReference type="Proteomes" id="UP000094336">
    <property type="component" value="Unassembled WGS sequence"/>
</dbReference>
<feature type="non-terminal residue" evidence="2">
    <location>
        <position position="1"/>
    </location>
</feature>
<dbReference type="InterPro" id="IPR008554">
    <property type="entry name" value="Glutaredoxin-like"/>
</dbReference>
<proteinExistence type="inferred from homology"/>
<dbReference type="Gene3D" id="3.40.30.10">
    <property type="entry name" value="Glutaredoxin"/>
    <property type="match status" value="1"/>
</dbReference>